<keyword evidence="1 4" id="KW-0547">Nucleotide-binding</keyword>
<evidence type="ECO:0000256" key="2">
    <source>
        <dbReference type="ARBA" id="ARBA00022840"/>
    </source>
</evidence>
<evidence type="ECO:0000256" key="1">
    <source>
        <dbReference type="ARBA" id="ARBA00022741"/>
    </source>
</evidence>
<dbReference type="InterPro" id="IPR001208">
    <property type="entry name" value="MCM_dom"/>
</dbReference>
<keyword evidence="3 4" id="KW-0238">DNA-binding</keyword>
<feature type="compositionally biased region" description="Acidic residues" evidence="5">
    <location>
        <begin position="682"/>
        <end position="691"/>
    </location>
</feature>
<keyword evidence="8" id="KW-1185">Reference proteome</keyword>
<dbReference type="SMART" id="SM00350">
    <property type="entry name" value="MCM"/>
    <property type="match status" value="1"/>
</dbReference>
<dbReference type="Gene3D" id="3.40.50.300">
    <property type="entry name" value="P-loop containing nucleotide triphosphate hydrolases"/>
    <property type="match status" value="1"/>
</dbReference>
<feature type="region of interest" description="Disordered" evidence="5">
    <location>
        <begin position="525"/>
        <end position="561"/>
    </location>
</feature>
<protein>
    <submittedName>
        <fullName evidence="7">DNA replication licensing factor MCM6</fullName>
    </submittedName>
</protein>
<evidence type="ECO:0000256" key="5">
    <source>
        <dbReference type="SAM" id="MobiDB-lite"/>
    </source>
</evidence>
<dbReference type="SUPFAM" id="SSF52540">
    <property type="entry name" value="P-loop containing nucleoside triphosphate hydrolases"/>
    <property type="match status" value="1"/>
</dbReference>
<dbReference type="PANTHER" id="PTHR11630">
    <property type="entry name" value="DNA REPLICATION LICENSING FACTOR MCM FAMILY MEMBER"/>
    <property type="match status" value="1"/>
</dbReference>
<dbReference type="CDD" id="cd17757">
    <property type="entry name" value="MCM6"/>
    <property type="match status" value="1"/>
</dbReference>
<dbReference type="PRINTS" id="PR01657">
    <property type="entry name" value="MCMFAMILY"/>
</dbReference>
<sequence>MGLGCAALRQADAEMGLHVSSTLVVCYLCLYCLNCARCAVRPSCASLLLVTAPGLMLHCIPHPTAQPLAMIPVTPSEPVTQQDQLCITAIRTVTPSLTDAQALRILRMSQNPTIYHALAASIAPAVFGHDEVKRGILLQLFGGVKKLTPEKIPLRGDINICIVGDPATAKSQFLKYVTRIAPRAVYTSGQSSSAAGLTAAVLKDPETGEFGVEAGALMLADNAICCIDEFEKMDPKDQVAIHEAMEQQTISLAKAGIHVRLAAWLRFGRCWVCSHCHQIGTWTAVFNARTCVLAAANPVGGRYDRSKPLKSNLNLTPAVMSRFDLFFVILDECNDITDLAIARHIATLHQKQNDAVSPPFTSDDLRLYMRHAHNINPKFSQEAMDQLRLFYTQTRQDDKNSVTRAAYRITVRQLESMIRLSEALARVHLSHWVTPKMVEEAHRLLKQSIIRVESPEIEFEVDEAMLRELQRLRQAEEEEQEEVGKEEDDLEGGGKKEETATPMAVEEVVLSFPLALLWPGAPVSVDSEATTQPEPESAPALRHKKEKDASKPPVPQQPVDDDDALAIAMPTAPEAAAAARKRPRTEPKAEGKKRKEPREARKVTMTAEEYEAIVERLVWLCRTMGGEAGQEGVTQADLLTAFFAQEGGEVSRRRTLEVKLALERTLQRDGRLTVSLGAGVEEPAEGEDDLLANDKLRERQRKERRRSPNSKGEECGHHRRNHVEGASVRGAGGLANSHRLQGATQVGRRKSTYSAFVSARHNSTRHALSRVGRPGWLRDARLRHLKTASPLFPNSLLLVCCEWRGQGSGHPLDIPRQTWLTLTCPVPLHDGKHSTWLTLA</sequence>
<dbReference type="InterPro" id="IPR041562">
    <property type="entry name" value="MCM_lid"/>
</dbReference>
<feature type="region of interest" description="Disordered" evidence="5">
    <location>
        <begin position="573"/>
        <end position="603"/>
    </location>
</feature>
<keyword evidence="2 4" id="KW-0067">ATP-binding</keyword>
<dbReference type="InterPro" id="IPR031327">
    <property type="entry name" value="MCM"/>
</dbReference>
<reference evidence="7" key="1">
    <citation type="journal article" date="2022" name="bioRxiv">
        <title>Genomics of Preaxostyla Flagellates Illuminates Evolutionary Transitions and the Path Towards Mitochondrial Loss.</title>
        <authorList>
            <person name="Novak L.V.F."/>
            <person name="Treitli S.C."/>
            <person name="Pyrih J."/>
            <person name="Halakuc P."/>
            <person name="Pipaliya S.V."/>
            <person name="Vacek V."/>
            <person name="Brzon O."/>
            <person name="Soukal P."/>
            <person name="Eme L."/>
            <person name="Dacks J.B."/>
            <person name="Karnkowska A."/>
            <person name="Elias M."/>
            <person name="Hampl V."/>
        </authorList>
    </citation>
    <scope>NUCLEOTIDE SEQUENCE</scope>
    <source>
        <strain evidence="7">RCP-MX</strain>
    </source>
</reference>
<evidence type="ECO:0000256" key="4">
    <source>
        <dbReference type="RuleBase" id="RU004070"/>
    </source>
</evidence>
<dbReference type="Pfam" id="PF00493">
    <property type="entry name" value="MCM"/>
    <property type="match status" value="2"/>
</dbReference>
<feature type="region of interest" description="Disordered" evidence="5">
    <location>
        <begin position="474"/>
        <end position="502"/>
    </location>
</feature>
<evidence type="ECO:0000259" key="6">
    <source>
        <dbReference type="PROSITE" id="PS50051"/>
    </source>
</evidence>
<feature type="region of interest" description="Disordered" evidence="5">
    <location>
        <begin position="677"/>
        <end position="747"/>
    </location>
</feature>
<gene>
    <name evidence="7" type="ORF">PAPYR_5824</name>
</gene>
<evidence type="ECO:0000313" key="8">
    <source>
        <dbReference type="Proteomes" id="UP001141327"/>
    </source>
</evidence>
<accession>A0ABQ8UM58</accession>
<dbReference type="PANTHER" id="PTHR11630:SF43">
    <property type="entry name" value="DNA REPLICATION LICENSING FACTOR MCM6"/>
    <property type="match status" value="1"/>
</dbReference>
<dbReference type="InterPro" id="IPR027417">
    <property type="entry name" value="P-loop_NTPase"/>
</dbReference>
<evidence type="ECO:0000313" key="7">
    <source>
        <dbReference type="EMBL" id="KAJ4458434.1"/>
    </source>
</evidence>
<feature type="compositionally biased region" description="Acidic residues" evidence="5">
    <location>
        <begin position="476"/>
        <end position="491"/>
    </location>
</feature>
<comment type="caution">
    <text evidence="7">The sequence shown here is derived from an EMBL/GenBank/DDBJ whole genome shotgun (WGS) entry which is preliminary data.</text>
</comment>
<organism evidence="7 8">
    <name type="scientific">Paratrimastix pyriformis</name>
    <dbReference type="NCBI Taxonomy" id="342808"/>
    <lineage>
        <taxon>Eukaryota</taxon>
        <taxon>Metamonada</taxon>
        <taxon>Preaxostyla</taxon>
        <taxon>Paratrimastigidae</taxon>
        <taxon>Paratrimastix</taxon>
    </lineage>
</organism>
<feature type="domain" description="MCM C-terminal AAA(+) ATPase" evidence="6">
    <location>
        <begin position="114"/>
        <end position="345"/>
    </location>
</feature>
<feature type="compositionally biased region" description="Basic and acidic residues" evidence="5">
    <location>
        <begin position="692"/>
        <end position="701"/>
    </location>
</feature>
<evidence type="ECO:0000256" key="3">
    <source>
        <dbReference type="ARBA" id="ARBA00023125"/>
    </source>
</evidence>
<dbReference type="Proteomes" id="UP001141327">
    <property type="component" value="Unassembled WGS sequence"/>
</dbReference>
<comment type="similarity">
    <text evidence="4">Belongs to the MCM family.</text>
</comment>
<dbReference type="Pfam" id="PF17855">
    <property type="entry name" value="MCM_lid"/>
    <property type="match status" value="1"/>
</dbReference>
<dbReference type="EMBL" id="JAPMOS010000029">
    <property type="protein sequence ID" value="KAJ4458434.1"/>
    <property type="molecule type" value="Genomic_DNA"/>
</dbReference>
<name>A0ABQ8UM58_9EUKA</name>
<dbReference type="PROSITE" id="PS50051">
    <property type="entry name" value="MCM_2"/>
    <property type="match status" value="1"/>
</dbReference>
<proteinExistence type="inferred from homology"/>